<dbReference type="GO" id="GO:0004553">
    <property type="term" value="F:hydrolase activity, hydrolyzing O-glycosyl compounds"/>
    <property type="evidence" value="ECO:0007669"/>
    <property type="project" value="InterPro"/>
</dbReference>
<dbReference type="PANTHER" id="PTHR34142:SF1">
    <property type="entry name" value="GLYCOSIDE HYDROLASE FAMILY 5 DOMAIN-CONTAINING PROTEIN"/>
    <property type="match status" value="1"/>
</dbReference>
<evidence type="ECO:0000259" key="3">
    <source>
        <dbReference type="Pfam" id="PF00150"/>
    </source>
</evidence>
<dbReference type="InterPro" id="IPR017853">
    <property type="entry name" value="GH"/>
</dbReference>
<dbReference type="Gene3D" id="3.40.50.1110">
    <property type="entry name" value="SGNH hydrolase"/>
    <property type="match status" value="1"/>
</dbReference>
<dbReference type="InterPro" id="IPR013830">
    <property type="entry name" value="SGNH_hydro"/>
</dbReference>
<dbReference type="Pfam" id="PF00150">
    <property type="entry name" value="Cellulase"/>
    <property type="match status" value="1"/>
</dbReference>
<dbReference type="AlphaFoldDB" id="A0A5M9HH21"/>
<protein>
    <submittedName>
        <fullName evidence="5">Cellulase family glycosylhydrolase</fullName>
    </submittedName>
</protein>
<dbReference type="SUPFAM" id="SSF52266">
    <property type="entry name" value="SGNH hydrolase"/>
    <property type="match status" value="1"/>
</dbReference>
<organism evidence="5 6">
    <name type="scientific">Arcticibacter tournemirensis</name>
    <dbReference type="NCBI Taxonomy" id="699437"/>
    <lineage>
        <taxon>Bacteria</taxon>
        <taxon>Pseudomonadati</taxon>
        <taxon>Bacteroidota</taxon>
        <taxon>Sphingobacteriia</taxon>
        <taxon>Sphingobacteriales</taxon>
        <taxon>Sphingobacteriaceae</taxon>
        <taxon>Arcticibacter</taxon>
    </lineage>
</organism>
<evidence type="ECO:0000259" key="4">
    <source>
        <dbReference type="Pfam" id="PF13472"/>
    </source>
</evidence>
<sequence length="787" mass="89379">MRGKSIIVLFLLTGVISYCFGQNREDSFFKNGDKVNFIGNSITHSGDFHHYILMYYATRFPNQKVAFYNCGIKGDNANSFLRRMDADILPRKANWSVVMAGMNDVNRSLYAPALQSQPETEERKRRALSDYEGYLESVIQRLQKSKTKIILQKPSIYDQTGDLPAPNLVGVNDALKKCTQIIDGLAKKYKLQVIDYYTIMNDLNTRLQIKDPKATIIGNDRVHPGPVGNMIMAYQFLKSTNAPKYVSLVEIENGALKHFENCALSDLNVSKDNIGFKLKEQSLPFPVPAEAEQALSLVPFAEELNVQLLKVNALAEGKYTLTIDGVFIGNFTSQQLANGLNIAGIKSTPQYKQALKVMQQAIQYRNVQRKLRDLKFIEFSYLPEKLWNADFTEIKKFSENYLAFLQSANDARYPAMKTQFDAYLDKKPEEKELEQQAIALPDSIFAASKLTEHTYQISKADLAMPDRNVAPFGTNASGAEFAPHTSPGIYNKNYTYPTVVQLDYFKSKGLTLFRMPFLWERIQNELGGELNKDELSRMMAFVDAARERNLWVILDMHNYGRRHINGNNELIGSPLVSIDHVADAWAKIVREFKSKENIWAYGIMNEPHDMLPATPWFQIAQSIITKIRSVDSKTPIMVGGDSWSSAERWPLFSDNLKNLVDPSNNLIFESHIYFDKDASGAYKRSYDEEGTTPSTGITRAEPFVKWLKMNKLRGFVGEYGVPDDDPRWLVTLDNFLNYLKSNCIGGAYWSAGPWWHKYKLAIEPVNGIDRPQMPVLVKYQTADSGCK</sequence>
<dbReference type="SUPFAM" id="SSF51445">
    <property type="entry name" value="(Trans)glycosidases"/>
    <property type="match status" value="1"/>
</dbReference>
<feature type="domain" description="SGNH hydrolase-type esterase" evidence="4">
    <location>
        <begin position="37"/>
        <end position="229"/>
    </location>
</feature>
<evidence type="ECO:0000313" key="6">
    <source>
        <dbReference type="Proteomes" id="UP000322918"/>
    </source>
</evidence>
<keyword evidence="1 5" id="KW-0378">Hydrolase</keyword>
<accession>A0A5M9HH21</accession>
<keyword evidence="2" id="KW-0326">Glycosidase</keyword>
<dbReference type="EMBL" id="VWNE01000007">
    <property type="protein sequence ID" value="KAA8484724.1"/>
    <property type="molecule type" value="Genomic_DNA"/>
</dbReference>
<dbReference type="PANTHER" id="PTHR34142">
    <property type="entry name" value="ENDO-BETA-1,4-GLUCANASE A"/>
    <property type="match status" value="1"/>
</dbReference>
<dbReference type="InterPro" id="IPR036514">
    <property type="entry name" value="SGNH_hydro_sf"/>
</dbReference>
<dbReference type="Proteomes" id="UP000322918">
    <property type="component" value="Unassembled WGS sequence"/>
</dbReference>
<reference evidence="5 6" key="1">
    <citation type="submission" date="2019-09" db="EMBL/GenBank/DDBJ databases">
        <title>Pararcticibacter amylolyticus gen. nov., sp. nov., isolated from a rottenly hemp rope, and reclassification of Pedobacter tournemirensis as Pararcticibacter tournemirensis comb. nov.</title>
        <authorList>
            <person name="Cai Y."/>
        </authorList>
    </citation>
    <scope>NUCLEOTIDE SEQUENCE [LARGE SCALE GENOMIC DNA]</scope>
    <source>
        <strain evidence="5 6">TF5-37.2-LB10</strain>
    </source>
</reference>
<dbReference type="OrthoDB" id="9774205at2"/>
<name>A0A5M9HH21_9SPHI</name>
<keyword evidence="6" id="KW-1185">Reference proteome</keyword>
<dbReference type="RefSeq" id="WP_141816833.1">
    <property type="nucleotide sequence ID" value="NZ_VFPL01000002.1"/>
</dbReference>
<feature type="domain" description="Glycoside hydrolase family 5" evidence="3">
    <location>
        <begin position="490"/>
        <end position="752"/>
    </location>
</feature>
<dbReference type="Pfam" id="PF13472">
    <property type="entry name" value="Lipase_GDSL_2"/>
    <property type="match status" value="1"/>
</dbReference>
<evidence type="ECO:0000256" key="1">
    <source>
        <dbReference type="ARBA" id="ARBA00022801"/>
    </source>
</evidence>
<dbReference type="GO" id="GO:0016788">
    <property type="term" value="F:hydrolase activity, acting on ester bonds"/>
    <property type="evidence" value="ECO:0007669"/>
    <property type="project" value="UniProtKB-ARBA"/>
</dbReference>
<gene>
    <name evidence="5" type="ORF">F1649_06005</name>
</gene>
<proteinExistence type="predicted"/>
<evidence type="ECO:0000256" key="2">
    <source>
        <dbReference type="ARBA" id="ARBA00023295"/>
    </source>
</evidence>
<comment type="caution">
    <text evidence="5">The sequence shown here is derived from an EMBL/GenBank/DDBJ whole genome shotgun (WGS) entry which is preliminary data.</text>
</comment>
<dbReference type="CDD" id="cd01834">
    <property type="entry name" value="SGNH_hydrolase_like_2"/>
    <property type="match status" value="1"/>
</dbReference>
<dbReference type="Gene3D" id="3.20.20.80">
    <property type="entry name" value="Glycosidases"/>
    <property type="match status" value="1"/>
</dbReference>
<evidence type="ECO:0000313" key="5">
    <source>
        <dbReference type="EMBL" id="KAA8484724.1"/>
    </source>
</evidence>
<dbReference type="InterPro" id="IPR001547">
    <property type="entry name" value="Glyco_hydro_5"/>
</dbReference>
<dbReference type="GO" id="GO:0009251">
    <property type="term" value="P:glucan catabolic process"/>
    <property type="evidence" value="ECO:0007669"/>
    <property type="project" value="TreeGrafter"/>
</dbReference>